<dbReference type="InterPro" id="IPR027051">
    <property type="entry name" value="XdhC_Rossmann_dom"/>
</dbReference>
<dbReference type="PANTHER" id="PTHR30388">
    <property type="entry name" value="ALDEHYDE OXIDOREDUCTASE MOLYBDENUM COFACTOR ASSEMBLY PROTEIN"/>
    <property type="match status" value="1"/>
</dbReference>
<reference evidence="3" key="1">
    <citation type="submission" date="2022-11" db="EMBL/GenBank/DDBJ databases">
        <title>Hoeflea poritis sp. nov., isolated from scleractinian coral Porites lutea.</title>
        <authorList>
            <person name="Zhang G."/>
            <person name="Wei Q."/>
            <person name="Cai L."/>
        </authorList>
    </citation>
    <scope>NUCLEOTIDE SEQUENCE</scope>
    <source>
        <strain evidence="3">E7-10</strain>
    </source>
</reference>
<dbReference type="Gene3D" id="3.40.50.720">
    <property type="entry name" value="NAD(P)-binding Rossmann-like Domain"/>
    <property type="match status" value="1"/>
</dbReference>
<feature type="domain" description="XdhC- CoxI" evidence="1">
    <location>
        <begin position="14"/>
        <end position="71"/>
    </location>
</feature>
<dbReference type="InterPro" id="IPR052698">
    <property type="entry name" value="MoCofactor_Util/Proc"/>
</dbReference>
<proteinExistence type="predicted"/>
<dbReference type="Pfam" id="PF13478">
    <property type="entry name" value="XdhC_C"/>
    <property type="match status" value="1"/>
</dbReference>
<keyword evidence="4" id="KW-1185">Reference proteome</keyword>
<dbReference type="Proteomes" id="UP001148313">
    <property type="component" value="Unassembled WGS sequence"/>
</dbReference>
<evidence type="ECO:0000259" key="1">
    <source>
        <dbReference type="Pfam" id="PF02625"/>
    </source>
</evidence>
<dbReference type="RefSeq" id="WP_271089792.1">
    <property type="nucleotide sequence ID" value="NZ_JAPJZH010000006.1"/>
</dbReference>
<accession>A0ABT4VN16</accession>
<protein>
    <submittedName>
        <fullName evidence="3">Xanthine dehydrogenase accessory protein XdhC</fullName>
    </submittedName>
</protein>
<dbReference type="EMBL" id="JAPJZH010000006">
    <property type="protein sequence ID" value="MDA4846074.1"/>
    <property type="molecule type" value="Genomic_DNA"/>
</dbReference>
<evidence type="ECO:0000313" key="3">
    <source>
        <dbReference type="EMBL" id="MDA4846074.1"/>
    </source>
</evidence>
<evidence type="ECO:0000313" key="4">
    <source>
        <dbReference type="Proteomes" id="UP001148313"/>
    </source>
</evidence>
<dbReference type="InterPro" id="IPR014308">
    <property type="entry name" value="Xanthine_DH_XdhC"/>
</dbReference>
<gene>
    <name evidence="3" type="primary">xdhC</name>
    <name evidence="3" type="ORF">OOZ53_11985</name>
</gene>
<dbReference type="InterPro" id="IPR036291">
    <property type="entry name" value="NAD(P)-bd_dom_sf"/>
</dbReference>
<name>A0ABT4VN16_9HYPH</name>
<feature type="domain" description="XdhC Rossmann" evidence="2">
    <location>
        <begin position="120"/>
        <end position="261"/>
    </location>
</feature>
<dbReference type="SUPFAM" id="SSF51735">
    <property type="entry name" value="NAD(P)-binding Rossmann-fold domains"/>
    <property type="match status" value="1"/>
</dbReference>
<dbReference type="PANTHER" id="PTHR30388:SF6">
    <property type="entry name" value="XANTHINE DEHYDROGENASE SUBUNIT A-RELATED"/>
    <property type="match status" value="1"/>
</dbReference>
<evidence type="ECO:0000259" key="2">
    <source>
        <dbReference type="Pfam" id="PF13478"/>
    </source>
</evidence>
<dbReference type="NCBIfam" id="TIGR02964">
    <property type="entry name" value="xanthine_xdhC"/>
    <property type="match status" value="1"/>
</dbReference>
<organism evidence="3 4">
    <name type="scientific">Hoeflea poritis</name>
    <dbReference type="NCBI Taxonomy" id="2993659"/>
    <lineage>
        <taxon>Bacteria</taxon>
        <taxon>Pseudomonadati</taxon>
        <taxon>Pseudomonadota</taxon>
        <taxon>Alphaproteobacteria</taxon>
        <taxon>Hyphomicrobiales</taxon>
        <taxon>Rhizobiaceae</taxon>
        <taxon>Hoeflea</taxon>
    </lineage>
</organism>
<comment type="caution">
    <text evidence="3">The sequence shown here is derived from an EMBL/GenBank/DDBJ whole genome shotgun (WGS) entry which is preliminary data.</text>
</comment>
<sequence>MQSRVARLSQFFNANTPIARVTVAEALGSTPRETGAWMLVSENGMFGTIGGGQLELMAIGEARSLLANDKQTAEMNIPLGPEIGQCCGGRVKLDIDLLDERAADDLVAEARKEEAGLSQVYIFGAGHVGKALAEALSLLPIRAILVETRQGELDSASADVEKRLSAMPESLVAEAAPGSAFVVLTHDHALDFLIVQQALARTDAAYVGMIGSKTKRATYLSWHEKEGGARADCDRLVCPIGGNAVRDKRPQVIAALVAAEVATALLS</sequence>
<dbReference type="InterPro" id="IPR003777">
    <property type="entry name" value="XdhC_CoxI"/>
</dbReference>
<dbReference type="Pfam" id="PF02625">
    <property type="entry name" value="XdhC_CoxI"/>
    <property type="match status" value="1"/>
</dbReference>